<dbReference type="Proteomes" id="UP000287224">
    <property type="component" value="Unassembled WGS sequence"/>
</dbReference>
<dbReference type="InterPro" id="IPR007921">
    <property type="entry name" value="CHAP_dom"/>
</dbReference>
<dbReference type="SUPFAM" id="SSF53955">
    <property type="entry name" value="Lysozyme-like"/>
    <property type="match status" value="1"/>
</dbReference>
<name>A0A401Z9C9_9CHLR</name>
<proteinExistence type="predicted"/>
<dbReference type="AlphaFoldDB" id="A0A401Z9C9"/>
<organism evidence="2 3">
    <name type="scientific">Dictyobacter aurantiacus</name>
    <dbReference type="NCBI Taxonomy" id="1936993"/>
    <lineage>
        <taxon>Bacteria</taxon>
        <taxon>Bacillati</taxon>
        <taxon>Chloroflexota</taxon>
        <taxon>Ktedonobacteria</taxon>
        <taxon>Ktedonobacterales</taxon>
        <taxon>Dictyobacteraceae</taxon>
        <taxon>Dictyobacter</taxon>
    </lineage>
</organism>
<dbReference type="EMBL" id="BIFQ01000001">
    <property type="protein sequence ID" value="GCE03480.1"/>
    <property type="molecule type" value="Genomic_DNA"/>
</dbReference>
<dbReference type="OrthoDB" id="162811at2"/>
<evidence type="ECO:0000313" key="2">
    <source>
        <dbReference type="EMBL" id="GCE03480.1"/>
    </source>
</evidence>
<dbReference type="Gene3D" id="3.90.1720.10">
    <property type="entry name" value="endopeptidase domain like (from Nostoc punctiforme)"/>
    <property type="match status" value="1"/>
</dbReference>
<dbReference type="Gene3D" id="1.10.530.10">
    <property type="match status" value="1"/>
</dbReference>
<dbReference type="Pfam" id="PF05257">
    <property type="entry name" value="CHAP"/>
    <property type="match status" value="1"/>
</dbReference>
<protein>
    <recommendedName>
        <fullName evidence="1">Peptidase C51 domain-containing protein</fullName>
    </recommendedName>
</protein>
<keyword evidence="3" id="KW-1185">Reference proteome</keyword>
<evidence type="ECO:0000259" key="1">
    <source>
        <dbReference type="Pfam" id="PF05257"/>
    </source>
</evidence>
<accession>A0A401Z9C9</accession>
<dbReference type="InterPro" id="IPR023346">
    <property type="entry name" value="Lysozyme-like_dom_sf"/>
</dbReference>
<evidence type="ECO:0000313" key="3">
    <source>
        <dbReference type="Proteomes" id="UP000287224"/>
    </source>
</evidence>
<sequence>MMKRKEALVLLALVGLALILFLAAGRSTAAKRATTTPNVAPQAVSSPTWVDTQKKQGFRSQGQYIAAEAIIMARDLYGNQANEYYADAATMKAAYAYWQRTCRNTDGSLCPAAKSGDLQCVTFLTGVFASIDDELPYIGDANRFWNLYQSKDGWQEIAASAIRTTAPALGDLLVSSGGSVGHLAIIVDMKAPTMGHDGSITIAEANAPSAFEQLIWHANGQIDVWPGYHFQGLIRQQEIAPCLRQQATPTQQQWATLAMEVAVHYGTPEKYFLRQICQSGFQASDAHGHALISPSGGIGIAQLPASVARSIPRCVTNFIQNAQNCDQRVGSLPAGVGIDPTVPAQALPAAAYTMSMLYEHYHQNPLVQAAQGQDTLTAYTMALAAYNAGPSAVDSAVRTCKIAGWLACLDQQQADHHTRDYVRAVLGVKA</sequence>
<comment type="caution">
    <text evidence="2">The sequence shown here is derived from an EMBL/GenBank/DDBJ whole genome shotgun (WGS) entry which is preliminary data.</text>
</comment>
<feature type="domain" description="Peptidase C51" evidence="1">
    <location>
        <begin position="119"/>
        <end position="206"/>
    </location>
</feature>
<dbReference type="RefSeq" id="WP_126594746.1">
    <property type="nucleotide sequence ID" value="NZ_BIFQ01000001.1"/>
</dbReference>
<reference evidence="3" key="1">
    <citation type="submission" date="2018-12" db="EMBL/GenBank/DDBJ databases">
        <title>Tengunoibacter tsumagoiensis gen. nov., sp. nov., Dictyobacter kobayashii sp. nov., D. alpinus sp. nov., and D. joshuensis sp. nov. and description of Dictyobacteraceae fam. nov. within the order Ktedonobacterales isolated from Tengu-no-mugimeshi.</title>
        <authorList>
            <person name="Wang C.M."/>
            <person name="Zheng Y."/>
            <person name="Sakai Y."/>
            <person name="Toyoda A."/>
            <person name="Minakuchi Y."/>
            <person name="Abe K."/>
            <person name="Yokota A."/>
            <person name="Yabe S."/>
        </authorList>
    </citation>
    <scope>NUCLEOTIDE SEQUENCE [LARGE SCALE GENOMIC DNA]</scope>
    <source>
        <strain evidence="3">S-27</strain>
    </source>
</reference>
<gene>
    <name evidence="2" type="ORF">KDAU_08090</name>
</gene>